<name>A0ABS8PGK9_9PSEU</name>
<gene>
    <name evidence="1" type="ORF">LQ327_22435</name>
</gene>
<dbReference type="Pfam" id="PF13289">
    <property type="entry name" value="SIR2_2"/>
    <property type="match status" value="1"/>
</dbReference>
<comment type="caution">
    <text evidence="1">The sequence shown here is derived from an EMBL/GenBank/DDBJ whole genome shotgun (WGS) entry which is preliminary data.</text>
</comment>
<dbReference type="RefSeq" id="WP_230737989.1">
    <property type="nucleotide sequence ID" value="NZ_JAJNDB010000005.1"/>
</dbReference>
<evidence type="ECO:0000313" key="2">
    <source>
        <dbReference type="Proteomes" id="UP001199469"/>
    </source>
</evidence>
<dbReference type="SUPFAM" id="SSF52467">
    <property type="entry name" value="DHS-like NAD/FAD-binding domain"/>
    <property type="match status" value="1"/>
</dbReference>
<reference evidence="1 2" key="1">
    <citation type="submission" date="2021-11" db="EMBL/GenBank/DDBJ databases">
        <title>Draft genome sequence of Actinomycetospora sp. SF1 isolated from the rhizosphere soil.</title>
        <authorList>
            <person name="Duangmal K."/>
            <person name="Chantavorakit T."/>
        </authorList>
    </citation>
    <scope>NUCLEOTIDE SEQUENCE [LARGE SCALE GENOMIC DNA]</scope>
    <source>
        <strain evidence="1 2">TBRC 5722</strain>
    </source>
</reference>
<dbReference type="Proteomes" id="UP001199469">
    <property type="component" value="Unassembled WGS sequence"/>
</dbReference>
<sequence>MSILGGDAEIDEIYGRVARALRKARAVPVLGAGANLCGRPKGAGYVPGEYLPSGAELADLLAGSFDYPDRDHEDLARVSQFIASTEGPGPLYDELHEVFDPQYPPTMLHHILARLARHLRLVDQPREGMLYITTNYDRALEQAFEDIDEPFDLLTYVADGPDRGRFRHQPHGGDPVTIDVPNEYLDIDLTVRPLIAKIHGAVEADASDDSYVITEDHYVDYISRAGENFFPVTVQQKLLRSHFLFLGYSLRDWNFRVMLYRLWGLQNGRRYQSWAIEANPHPVDRAAWKERGVEIVPERLESFVGSLERRFPRYSDDDPRPVSP</sequence>
<accession>A0ABS8PGK9</accession>
<organism evidence="1 2">
    <name type="scientific">Actinomycetospora endophytica</name>
    <dbReference type="NCBI Taxonomy" id="2291215"/>
    <lineage>
        <taxon>Bacteria</taxon>
        <taxon>Bacillati</taxon>
        <taxon>Actinomycetota</taxon>
        <taxon>Actinomycetes</taxon>
        <taxon>Pseudonocardiales</taxon>
        <taxon>Pseudonocardiaceae</taxon>
        <taxon>Actinomycetospora</taxon>
    </lineage>
</organism>
<dbReference type="EMBL" id="JAJNDB010000005">
    <property type="protein sequence ID" value="MCD2196134.1"/>
    <property type="molecule type" value="Genomic_DNA"/>
</dbReference>
<protein>
    <submittedName>
        <fullName evidence="1">SIR2 family protein</fullName>
    </submittedName>
</protein>
<proteinExistence type="predicted"/>
<dbReference type="InterPro" id="IPR029035">
    <property type="entry name" value="DHS-like_NAD/FAD-binding_dom"/>
</dbReference>
<keyword evidence="2" id="KW-1185">Reference proteome</keyword>
<evidence type="ECO:0000313" key="1">
    <source>
        <dbReference type="EMBL" id="MCD2196134.1"/>
    </source>
</evidence>